<organism evidence="1 2">
    <name type="scientific">Paraburkholderia piptadeniae</name>
    <dbReference type="NCBI Taxonomy" id="1701573"/>
    <lineage>
        <taxon>Bacteria</taxon>
        <taxon>Pseudomonadati</taxon>
        <taxon>Pseudomonadota</taxon>
        <taxon>Betaproteobacteria</taxon>
        <taxon>Burkholderiales</taxon>
        <taxon>Burkholderiaceae</taxon>
        <taxon>Paraburkholderia</taxon>
    </lineage>
</organism>
<gene>
    <name evidence="1" type="ORF">BN2476_440009</name>
</gene>
<dbReference type="AlphaFoldDB" id="A0A1N7SBU8"/>
<protein>
    <submittedName>
        <fullName evidence="1">Uncharacterized protein</fullName>
    </submittedName>
</protein>
<keyword evidence="2" id="KW-1185">Reference proteome</keyword>
<sequence>MTLRWWKKSPKKSVRAAMHVRATVARVAMVKVHRQVLAVAVRAAAVPATVRLENNDAATETQEVSQRAEGS</sequence>
<name>A0A1N7SBU8_9BURK</name>
<proteinExistence type="predicted"/>
<dbReference type="EMBL" id="CYGY02000044">
    <property type="protein sequence ID" value="SIT44876.1"/>
    <property type="molecule type" value="Genomic_DNA"/>
</dbReference>
<reference evidence="1" key="1">
    <citation type="submission" date="2016-12" db="EMBL/GenBank/DDBJ databases">
        <authorList>
            <person name="Moulin L."/>
        </authorList>
    </citation>
    <scope>NUCLEOTIDE SEQUENCE [LARGE SCALE GENOMIC DNA]</scope>
    <source>
        <strain evidence="1">STM 7183</strain>
    </source>
</reference>
<evidence type="ECO:0000313" key="1">
    <source>
        <dbReference type="EMBL" id="SIT44876.1"/>
    </source>
</evidence>
<dbReference type="Proteomes" id="UP000195569">
    <property type="component" value="Unassembled WGS sequence"/>
</dbReference>
<accession>A0A1N7SBU8</accession>
<evidence type="ECO:0000313" key="2">
    <source>
        <dbReference type="Proteomes" id="UP000195569"/>
    </source>
</evidence>
<comment type="caution">
    <text evidence="1">The sequence shown here is derived from an EMBL/GenBank/DDBJ whole genome shotgun (WGS) entry which is preliminary data.</text>
</comment>